<dbReference type="EMBL" id="VCYH01000001">
    <property type="protein sequence ID" value="MDN7023800.1"/>
    <property type="molecule type" value="Genomic_DNA"/>
</dbReference>
<dbReference type="InterPro" id="IPR023298">
    <property type="entry name" value="ATPase_P-typ_TM_dom_sf"/>
</dbReference>
<dbReference type="InterPro" id="IPR018303">
    <property type="entry name" value="ATPase_P-typ_P_site"/>
</dbReference>
<dbReference type="InterPro" id="IPR059000">
    <property type="entry name" value="ATPase_P-type_domA"/>
</dbReference>
<dbReference type="Gene3D" id="3.40.1110.10">
    <property type="entry name" value="Calcium-transporting ATPase, cytoplasmic domain N"/>
    <property type="match status" value="2"/>
</dbReference>
<dbReference type="Pfam" id="PF00702">
    <property type="entry name" value="Hydrolase"/>
    <property type="match status" value="1"/>
</dbReference>
<keyword evidence="3" id="KW-0547">Nucleotide-binding</keyword>
<dbReference type="SUPFAM" id="SSF81653">
    <property type="entry name" value="Calcium ATPase, transduction domain A"/>
    <property type="match status" value="1"/>
</dbReference>
<dbReference type="NCBIfam" id="TIGR01494">
    <property type="entry name" value="ATPase_P-type"/>
    <property type="match status" value="2"/>
</dbReference>
<dbReference type="InterPro" id="IPR023214">
    <property type="entry name" value="HAD_sf"/>
</dbReference>
<evidence type="ECO:0000313" key="11">
    <source>
        <dbReference type="Proteomes" id="UP001168338"/>
    </source>
</evidence>
<dbReference type="InterPro" id="IPR044492">
    <property type="entry name" value="P_typ_ATPase_HD_dom"/>
</dbReference>
<dbReference type="InterPro" id="IPR004014">
    <property type="entry name" value="ATPase_P-typ_cation-transptr_N"/>
</dbReference>
<keyword evidence="7 8" id="KW-0472">Membrane</keyword>
<dbReference type="InterPro" id="IPR008250">
    <property type="entry name" value="ATPase_P-typ_transduc_dom_A_sf"/>
</dbReference>
<evidence type="ECO:0000256" key="4">
    <source>
        <dbReference type="ARBA" id="ARBA00022840"/>
    </source>
</evidence>
<keyword evidence="11" id="KW-1185">Reference proteome</keyword>
<dbReference type="Pfam" id="PF00122">
    <property type="entry name" value="E1-E2_ATPase"/>
    <property type="match status" value="1"/>
</dbReference>
<keyword evidence="6 8" id="KW-1133">Transmembrane helix</keyword>
<dbReference type="PROSITE" id="PS00154">
    <property type="entry name" value="ATPASE_E1_E2"/>
    <property type="match status" value="1"/>
</dbReference>
<dbReference type="Gene3D" id="3.40.50.1000">
    <property type="entry name" value="HAD superfamily/HAD-like"/>
    <property type="match status" value="2"/>
</dbReference>
<evidence type="ECO:0000256" key="3">
    <source>
        <dbReference type="ARBA" id="ARBA00022741"/>
    </source>
</evidence>
<dbReference type="InterPro" id="IPR023299">
    <property type="entry name" value="ATPase_P-typ_cyto_dom_N"/>
</dbReference>
<feature type="transmembrane region" description="Helical" evidence="8">
    <location>
        <begin position="246"/>
        <end position="265"/>
    </location>
</feature>
<dbReference type="Pfam" id="PF00689">
    <property type="entry name" value="Cation_ATPase_C"/>
    <property type="match status" value="1"/>
</dbReference>
<dbReference type="InterPro" id="IPR001757">
    <property type="entry name" value="P_typ_ATPase"/>
</dbReference>
<name>A0ABT8M799_9EURY</name>
<dbReference type="Gene3D" id="1.20.1110.10">
    <property type="entry name" value="Calcium-transporting ATPase, transmembrane domain"/>
    <property type="match status" value="2"/>
</dbReference>
<organism evidence="10 11">
    <name type="scientific">Methanoculleus frigidifontis</name>
    <dbReference type="NCBI Taxonomy" id="2584085"/>
    <lineage>
        <taxon>Archaea</taxon>
        <taxon>Methanobacteriati</taxon>
        <taxon>Methanobacteriota</taxon>
        <taxon>Stenosarchaea group</taxon>
        <taxon>Methanomicrobia</taxon>
        <taxon>Methanomicrobiales</taxon>
        <taxon>Methanomicrobiaceae</taxon>
        <taxon>Methanoculleus</taxon>
    </lineage>
</organism>
<dbReference type="Proteomes" id="UP001168338">
    <property type="component" value="Unassembled WGS sequence"/>
</dbReference>
<protein>
    <submittedName>
        <fullName evidence="10">Cation-transporting P-type ATPase</fullName>
    </submittedName>
</protein>
<feature type="transmembrane region" description="Helical" evidence="8">
    <location>
        <begin position="58"/>
        <end position="76"/>
    </location>
</feature>
<feature type="transmembrane region" description="Helical" evidence="8">
    <location>
        <begin position="709"/>
        <end position="729"/>
    </location>
</feature>
<dbReference type="SMART" id="SM00831">
    <property type="entry name" value="Cation_ATPase_N"/>
    <property type="match status" value="1"/>
</dbReference>
<feature type="transmembrane region" description="Helical" evidence="8">
    <location>
        <begin position="82"/>
        <end position="98"/>
    </location>
</feature>
<dbReference type="InterPro" id="IPR036412">
    <property type="entry name" value="HAD-like_sf"/>
</dbReference>
<proteinExistence type="predicted"/>
<dbReference type="SFLD" id="SFLDS00003">
    <property type="entry name" value="Haloacid_Dehalogenase"/>
    <property type="match status" value="1"/>
</dbReference>
<evidence type="ECO:0000313" key="10">
    <source>
        <dbReference type="EMBL" id="MDN7023800.1"/>
    </source>
</evidence>
<sequence>MDGDTPPHARDIQSVRTALGTSFDGLSDEEARRRLERYGKNILEEEEISRFRIFIKQFQDFLIYILMAAAVIALLAADFKDFVVIVALILVNGLIGYWQELKAESSIRALKKLTESRVSVVREGEIRQVPSPEIVHGDVVLLAEGDIVTADIRLYESYGLAVDEATMTGESVPVSKDHQAVLDPGAQPYELANSLLSGTTVVRGSGRGFVVRTGRDTYLAGIAARAQEASPESPFTRAIRDFSMRYAVLIMIILVLVGTVAFLQGRELVGIAYLLVAQLVSAVPAGLPLVVTLVMVVGALALSRKQTLTRHLPSVETLGSATVIASDKTGTITEGRLAVQDDVALDSRALMLAAALCNDAREGTGDPIDVALSRWVGEYGELRERHPRTWVFPFDTAMKLMATANEVDGRRRFFIKGAFEELAKRAENRDDLAALEERLNAMAEGGLRVLAFGAGDWQGEDPDAWRYEIVGLVGFLDPPKDGVRESVITARKAGIRVLMITGDYPLTARAIAGEVAIWKEGESVLTGGEIESMDDDALYAALATATVLARVIPEHKYRVVRVLQDRGEIVAVSGDGVNDVPALKAADLGIAMGSGTEAAKSVAKMVILDNNLRVIVDAIENGRVIVDNVRKVIYYLLSTSISEVVLISTSIFAGFPLPLVPIQILWINLVTDGVQDKMFPFIKEEGDVMRRPPKPPARQFFERRQITRILIFGLVMGMASFLVFEHLIFRFPYETANAIIFTAFAAFQWSNGIQAQKEHEPFFVNIRRSLTINPLIFLSVLIGLVLQLAAIYIVPSWFNAVPLAPEQWGYVALLAVVAFAVVETIKWVEYLADRAAG</sequence>
<dbReference type="Gene3D" id="2.70.150.10">
    <property type="entry name" value="Calcium-transporting ATPase, cytoplasmic transduction domain A"/>
    <property type="match status" value="1"/>
</dbReference>
<dbReference type="SUPFAM" id="SSF81665">
    <property type="entry name" value="Calcium ATPase, transmembrane domain M"/>
    <property type="match status" value="1"/>
</dbReference>
<keyword evidence="5" id="KW-1278">Translocase</keyword>
<evidence type="ECO:0000256" key="7">
    <source>
        <dbReference type="ARBA" id="ARBA00023136"/>
    </source>
</evidence>
<dbReference type="SFLD" id="SFLDG00002">
    <property type="entry name" value="C1.7:_P-type_atpase_like"/>
    <property type="match status" value="1"/>
</dbReference>
<feature type="transmembrane region" description="Helical" evidence="8">
    <location>
        <begin position="271"/>
        <end position="302"/>
    </location>
</feature>
<evidence type="ECO:0000256" key="1">
    <source>
        <dbReference type="ARBA" id="ARBA00004141"/>
    </source>
</evidence>
<dbReference type="PRINTS" id="PR00119">
    <property type="entry name" value="CATATPASE"/>
</dbReference>
<evidence type="ECO:0000256" key="2">
    <source>
        <dbReference type="ARBA" id="ARBA00022692"/>
    </source>
</evidence>
<keyword evidence="4" id="KW-0067">ATP-binding</keyword>
<dbReference type="SUPFAM" id="SSF56784">
    <property type="entry name" value="HAD-like"/>
    <property type="match status" value="1"/>
</dbReference>
<feature type="domain" description="Cation-transporting P-type ATPase N-terminal" evidence="9">
    <location>
        <begin position="6"/>
        <end position="78"/>
    </location>
</feature>
<evidence type="ECO:0000256" key="8">
    <source>
        <dbReference type="SAM" id="Phobius"/>
    </source>
</evidence>
<reference evidence="10" key="1">
    <citation type="submission" date="2019-05" db="EMBL/GenBank/DDBJ databases">
        <title>Methanoculleus sp. FWC-SCC1, a methanogenic archaeon isolated from deep marine cold seep.</title>
        <authorList>
            <person name="Chen Y.-W."/>
            <person name="Chen S.-C."/>
            <person name="Teng N.-H."/>
            <person name="Lai M.-C."/>
        </authorList>
    </citation>
    <scope>NUCLEOTIDE SEQUENCE</scope>
    <source>
        <strain evidence="10">FWC-SCC1</strain>
    </source>
</reference>
<evidence type="ECO:0000259" key="9">
    <source>
        <dbReference type="SMART" id="SM00831"/>
    </source>
</evidence>
<evidence type="ECO:0000256" key="6">
    <source>
        <dbReference type="ARBA" id="ARBA00022989"/>
    </source>
</evidence>
<dbReference type="SFLD" id="SFLDF00027">
    <property type="entry name" value="p-type_atpase"/>
    <property type="match status" value="1"/>
</dbReference>
<dbReference type="PRINTS" id="PR00120">
    <property type="entry name" value="HATPASE"/>
</dbReference>
<feature type="transmembrane region" description="Helical" evidence="8">
    <location>
        <begin position="774"/>
        <end position="795"/>
    </location>
</feature>
<gene>
    <name evidence="10" type="ORF">FGU65_02620</name>
</gene>
<dbReference type="InterPro" id="IPR006068">
    <property type="entry name" value="ATPase_P-typ_cation-transptr_C"/>
</dbReference>
<dbReference type="Pfam" id="PF00690">
    <property type="entry name" value="Cation_ATPase_N"/>
    <property type="match status" value="1"/>
</dbReference>
<accession>A0ABT8M799</accession>
<evidence type="ECO:0000256" key="5">
    <source>
        <dbReference type="ARBA" id="ARBA00022967"/>
    </source>
</evidence>
<dbReference type="PANTHER" id="PTHR42861">
    <property type="entry name" value="CALCIUM-TRANSPORTING ATPASE"/>
    <property type="match status" value="1"/>
</dbReference>
<keyword evidence="2 8" id="KW-0812">Transmembrane</keyword>
<feature type="transmembrane region" description="Helical" evidence="8">
    <location>
        <begin position="807"/>
        <end position="825"/>
    </location>
</feature>
<comment type="caution">
    <text evidence="10">The sequence shown here is derived from an EMBL/GenBank/DDBJ whole genome shotgun (WGS) entry which is preliminary data.</text>
</comment>
<comment type="subcellular location">
    <subcellularLocation>
        <location evidence="1">Membrane</location>
        <topology evidence="1">Multi-pass membrane protein</topology>
    </subcellularLocation>
</comment>